<gene>
    <name evidence="3" type="primary">AlNc14C531G12063</name>
    <name evidence="3" type="ORF">ALNC14_135620</name>
</gene>
<dbReference type="AlphaFoldDB" id="F0X0X2"/>
<sequence length="191" mass="22352">MSTTQKAPKSFLDFLEVLLPIFKYYAILMVFYFMARRFHRALDNESDAALLSKPTPTEKPNLSKELLLDESDDEKIDEEYQEELTTDGSRLVVTSSSNNSLRKRSKQHPLFEGLKKVETELKKAEENEMDSKVSWNDLHMSMLKKYQQKYPDHGLHLADEKEGYDDDFKDLLKKHNIDIEQCRQARKENSA</sequence>
<dbReference type="HOGENOM" id="CLU_102396_0_0_1"/>
<evidence type="ECO:0000256" key="1">
    <source>
        <dbReference type="SAM" id="MobiDB-lite"/>
    </source>
</evidence>
<name>F0X0X2_9STRA</name>
<proteinExistence type="predicted"/>
<accession>F0X0X2</accession>
<reference evidence="3" key="1">
    <citation type="journal article" date="2011" name="PLoS Biol.">
        <title>Gene gain and loss during evolution of obligate parasitism in the white rust pathogen of Arabidopsis thaliana.</title>
        <authorList>
            <person name="Kemen E."/>
            <person name="Gardiner A."/>
            <person name="Schultz-Larsen T."/>
            <person name="Kemen A.C."/>
            <person name="Balmuth A.L."/>
            <person name="Robert-Seilaniantz A."/>
            <person name="Bailey K."/>
            <person name="Holub E."/>
            <person name="Studholme D.J."/>
            <person name="Maclean D."/>
            <person name="Jones J.D."/>
        </authorList>
    </citation>
    <scope>NUCLEOTIDE SEQUENCE</scope>
</reference>
<dbReference type="EMBL" id="FR824563">
    <property type="protein sequence ID" value="CCA27418.1"/>
    <property type="molecule type" value="Genomic_DNA"/>
</dbReference>
<organism evidence="3">
    <name type="scientific">Albugo laibachii Nc14</name>
    <dbReference type="NCBI Taxonomy" id="890382"/>
    <lineage>
        <taxon>Eukaryota</taxon>
        <taxon>Sar</taxon>
        <taxon>Stramenopiles</taxon>
        <taxon>Oomycota</taxon>
        <taxon>Peronosporomycetes</taxon>
        <taxon>Albuginales</taxon>
        <taxon>Albuginaceae</taxon>
        <taxon>Albugo</taxon>
    </lineage>
</organism>
<reference evidence="3" key="2">
    <citation type="submission" date="2011-02" db="EMBL/GenBank/DDBJ databases">
        <authorList>
            <person name="MacLean D."/>
        </authorList>
    </citation>
    <scope>NUCLEOTIDE SEQUENCE</scope>
</reference>
<feature type="transmembrane region" description="Helical" evidence="2">
    <location>
        <begin position="17"/>
        <end position="35"/>
    </location>
</feature>
<keyword evidence="2" id="KW-0472">Membrane</keyword>
<keyword evidence="2" id="KW-0812">Transmembrane</keyword>
<protein>
    <submittedName>
        <fullName evidence="3">Uncharacterized protein AlNc14C531G12063</fullName>
    </submittedName>
</protein>
<evidence type="ECO:0000256" key="2">
    <source>
        <dbReference type="SAM" id="Phobius"/>
    </source>
</evidence>
<evidence type="ECO:0000313" key="3">
    <source>
        <dbReference type="EMBL" id="CCA27418.1"/>
    </source>
</evidence>
<keyword evidence="2" id="KW-1133">Transmembrane helix</keyword>
<feature type="region of interest" description="Disordered" evidence="1">
    <location>
        <begin position="87"/>
        <end position="106"/>
    </location>
</feature>